<dbReference type="PRINTS" id="PR00038">
    <property type="entry name" value="HTHLUXR"/>
</dbReference>
<dbReference type="RefSeq" id="WP_006098879.1">
    <property type="nucleotide sequence ID" value="NZ_DS989843.1"/>
</dbReference>
<dbReference type="GO" id="GO:0006355">
    <property type="term" value="P:regulation of DNA-templated transcription"/>
    <property type="evidence" value="ECO:0007669"/>
    <property type="project" value="InterPro"/>
</dbReference>
<keyword evidence="2" id="KW-0238">DNA-binding</keyword>
<dbReference type="STRING" id="118168.MC7420_2942"/>
<reference evidence="5 6" key="1">
    <citation type="submission" date="2008-07" db="EMBL/GenBank/DDBJ databases">
        <authorList>
            <person name="Tandeau de Marsac N."/>
            <person name="Ferriera S."/>
            <person name="Johnson J."/>
            <person name="Kravitz S."/>
            <person name="Beeson K."/>
            <person name="Sutton G."/>
            <person name="Rogers Y.-H."/>
            <person name="Friedman R."/>
            <person name="Frazier M."/>
            <person name="Venter J.C."/>
        </authorList>
    </citation>
    <scope>NUCLEOTIDE SEQUENCE [LARGE SCALE GENOMIC DNA]</scope>
    <source>
        <strain evidence="5 6">PCC 7420</strain>
    </source>
</reference>
<evidence type="ECO:0000256" key="2">
    <source>
        <dbReference type="ARBA" id="ARBA00023125"/>
    </source>
</evidence>
<dbReference type="AlphaFoldDB" id="B4VJT6"/>
<dbReference type="InterPro" id="IPR003018">
    <property type="entry name" value="GAF"/>
</dbReference>
<dbReference type="SMART" id="SM00065">
    <property type="entry name" value="GAF"/>
    <property type="match status" value="1"/>
</dbReference>
<sequence length="244" mass="27504">MTVPSTMNRSLHSFFQAIADARDEQELRLQIMDELGEHFQAQYWGLCLLNEDSHAAEVQMQGGADTEGFVADYNKLARKVDPVLRYVIEHHAPAHEQLVFSPEVWKQSELYQNCYARYDHEHVMMGPIVSGGRLMGGVYFARASDAPAFDYKDLADLTGLCLHLSSRLATLRSQAKKSQSLVANRLTPREREIADLVAKGLTNAEIGAELWITQNSVKQALKRMFRKLNVSARAELVARLQDTV</sequence>
<dbReference type="Gene3D" id="1.10.10.10">
    <property type="entry name" value="Winged helix-like DNA-binding domain superfamily/Winged helix DNA-binding domain"/>
    <property type="match status" value="1"/>
</dbReference>
<organism evidence="5 6">
    <name type="scientific">Coleofasciculus chthonoplastes PCC 7420</name>
    <dbReference type="NCBI Taxonomy" id="118168"/>
    <lineage>
        <taxon>Bacteria</taxon>
        <taxon>Bacillati</taxon>
        <taxon>Cyanobacteriota</taxon>
        <taxon>Cyanophyceae</taxon>
        <taxon>Coleofasciculales</taxon>
        <taxon>Coleofasciculaceae</taxon>
        <taxon>Coleofasciculus</taxon>
    </lineage>
</organism>
<evidence type="ECO:0000313" key="6">
    <source>
        <dbReference type="Proteomes" id="UP000003835"/>
    </source>
</evidence>
<keyword evidence="6" id="KW-1185">Reference proteome</keyword>
<dbReference type="eggNOG" id="COG2771">
    <property type="taxonomic scope" value="Bacteria"/>
</dbReference>
<name>B4VJT6_9CYAN</name>
<keyword evidence="1" id="KW-0805">Transcription regulation</keyword>
<protein>
    <submittedName>
        <fullName evidence="5">Transcriptional regulator, LuxR family protein</fullName>
    </submittedName>
</protein>
<dbReference type="SUPFAM" id="SSF55781">
    <property type="entry name" value="GAF domain-like"/>
    <property type="match status" value="1"/>
</dbReference>
<evidence type="ECO:0000313" key="5">
    <source>
        <dbReference type="EMBL" id="EDX77618.1"/>
    </source>
</evidence>
<dbReference type="CDD" id="cd06170">
    <property type="entry name" value="LuxR_C_like"/>
    <property type="match status" value="1"/>
</dbReference>
<proteinExistence type="predicted"/>
<evidence type="ECO:0000259" key="4">
    <source>
        <dbReference type="PROSITE" id="PS50043"/>
    </source>
</evidence>
<dbReference type="InterPro" id="IPR016032">
    <property type="entry name" value="Sig_transdc_resp-reg_C-effctor"/>
</dbReference>
<dbReference type="Pfam" id="PF00196">
    <property type="entry name" value="GerE"/>
    <property type="match status" value="1"/>
</dbReference>
<evidence type="ECO:0000256" key="1">
    <source>
        <dbReference type="ARBA" id="ARBA00023015"/>
    </source>
</evidence>
<dbReference type="Gene3D" id="3.30.450.40">
    <property type="match status" value="1"/>
</dbReference>
<dbReference type="InterPro" id="IPR036388">
    <property type="entry name" value="WH-like_DNA-bd_sf"/>
</dbReference>
<dbReference type="InterPro" id="IPR029016">
    <property type="entry name" value="GAF-like_dom_sf"/>
</dbReference>
<evidence type="ECO:0000256" key="3">
    <source>
        <dbReference type="ARBA" id="ARBA00023163"/>
    </source>
</evidence>
<keyword evidence="3" id="KW-0804">Transcription</keyword>
<dbReference type="InterPro" id="IPR000792">
    <property type="entry name" value="Tscrpt_reg_LuxR_C"/>
</dbReference>
<accession>B4VJT6</accession>
<dbReference type="PROSITE" id="PS50043">
    <property type="entry name" value="HTH_LUXR_2"/>
    <property type="match status" value="1"/>
</dbReference>
<dbReference type="PANTHER" id="PTHR44688">
    <property type="entry name" value="DNA-BINDING TRANSCRIPTIONAL ACTIVATOR DEVR_DOSR"/>
    <property type="match status" value="1"/>
</dbReference>
<gene>
    <name evidence="5" type="ORF">MC7420_2942</name>
</gene>
<dbReference type="PANTHER" id="PTHR44688:SF16">
    <property type="entry name" value="DNA-BINDING TRANSCRIPTIONAL ACTIVATOR DEVR_DOSR"/>
    <property type="match status" value="1"/>
</dbReference>
<dbReference type="Proteomes" id="UP000003835">
    <property type="component" value="Unassembled WGS sequence"/>
</dbReference>
<dbReference type="SUPFAM" id="SSF46894">
    <property type="entry name" value="C-terminal effector domain of the bipartite response regulators"/>
    <property type="match status" value="1"/>
</dbReference>
<dbReference type="SMART" id="SM00421">
    <property type="entry name" value="HTH_LUXR"/>
    <property type="match status" value="1"/>
</dbReference>
<dbReference type="GO" id="GO:0003677">
    <property type="term" value="F:DNA binding"/>
    <property type="evidence" value="ECO:0007669"/>
    <property type="project" value="UniProtKB-KW"/>
</dbReference>
<dbReference type="HOGENOM" id="CLU_1233983_0_0_3"/>
<dbReference type="EMBL" id="DS989843">
    <property type="protein sequence ID" value="EDX77618.1"/>
    <property type="molecule type" value="Genomic_DNA"/>
</dbReference>
<feature type="domain" description="HTH luxR-type" evidence="4">
    <location>
        <begin position="183"/>
        <end position="244"/>
    </location>
</feature>
<dbReference type="PROSITE" id="PS00622">
    <property type="entry name" value="HTH_LUXR_1"/>
    <property type="match status" value="1"/>
</dbReference>